<comment type="pathway">
    <text evidence="10">Carbohydrate degradation.</text>
</comment>
<feature type="binding site" evidence="10 13">
    <location>
        <position position="35"/>
    </location>
    <ligand>
        <name>a divalent metal cation</name>
        <dbReference type="ChEBI" id="CHEBI:60240"/>
    </ligand>
</feature>
<evidence type="ECO:0000256" key="8">
    <source>
        <dbReference type="ARBA" id="ARBA00022723"/>
    </source>
</evidence>
<evidence type="ECO:0000256" key="1">
    <source>
        <dbReference type="ARBA" id="ARBA00001782"/>
    </source>
</evidence>
<feature type="binding site" evidence="10 14">
    <location>
        <position position="66"/>
    </location>
    <ligand>
        <name>substrate</name>
    </ligand>
</feature>
<dbReference type="NCBIfam" id="TIGR01163">
    <property type="entry name" value="rpe"/>
    <property type="match status" value="1"/>
</dbReference>
<dbReference type="STRING" id="1520.LF65_00265"/>
<evidence type="ECO:0000256" key="12">
    <source>
        <dbReference type="PIRSR" id="PIRSR001461-1"/>
    </source>
</evidence>
<dbReference type="GO" id="GO:0006098">
    <property type="term" value="P:pentose-phosphate shunt"/>
    <property type="evidence" value="ECO:0007669"/>
    <property type="project" value="UniProtKB-UniRule"/>
</dbReference>
<feature type="active site" description="Proton acceptor" evidence="10 12">
    <location>
        <position position="35"/>
    </location>
</feature>
<dbReference type="InterPro" id="IPR000056">
    <property type="entry name" value="Ribul_P_3_epim-like"/>
</dbReference>
<dbReference type="PROSITE" id="PS01086">
    <property type="entry name" value="RIBUL_P_3_EPIMER_2"/>
    <property type="match status" value="1"/>
</dbReference>
<dbReference type="CDD" id="cd00429">
    <property type="entry name" value="RPE"/>
    <property type="match status" value="1"/>
</dbReference>
<dbReference type="GO" id="GO:0004750">
    <property type="term" value="F:D-ribulose-phosphate 3-epimerase activity"/>
    <property type="evidence" value="ECO:0007669"/>
    <property type="project" value="UniProtKB-UniRule"/>
</dbReference>
<feature type="binding site" evidence="10 14">
    <location>
        <position position="8"/>
    </location>
    <ligand>
        <name>substrate</name>
    </ligand>
</feature>
<keyword evidence="13" id="KW-0464">Manganese</keyword>
<keyword evidence="8 10" id="KW-0479">Metal-binding</keyword>
<feature type="binding site" evidence="10 13">
    <location>
        <position position="33"/>
    </location>
    <ligand>
        <name>a divalent metal cation</name>
        <dbReference type="ChEBI" id="CHEBI:60240"/>
    </ligand>
</feature>
<dbReference type="AlphaFoldDB" id="A0A0B5QFA5"/>
<accession>A0A0B5QFA5</accession>
<dbReference type="Proteomes" id="UP000031866">
    <property type="component" value="Chromosome"/>
</dbReference>
<evidence type="ECO:0000313" key="15">
    <source>
        <dbReference type="EMBL" id="AJG96941.1"/>
    </source>
</evidence>
<organism evidence="15 16">
    <name type="scientific">Clostridium beijerinckii</name>
    <name type="common">Clostridium MP</name>
    <dbReference type="NCBI Taxonomy" id="1520"/>
    <lineage>
        <taxon>Bacteria</taxon>
        <taxon>Bacillati</taxon>
        <taxon>Bacillota</taxon>
        <taxon>Clostridia</taxon>
        <taxon>Eubacteriales</taxon>
        <taxon>Clostridiaceae</taxon>
        <taxon>Clostridium</taxon>
    </lineage>
</organism>
<feature type="binding site" evidence="10 13">
    <location>
        <position position="175"/>
    </location>
    <ligand>
        <name>a divalent metal cation</name>
        <dbReference type="ChEBI" id="CHEBI:60240"/>
    </ligand>
</feature>
<comment type="function">
    <text evidence="10">Catalyzes the reversible epimerization of D-ribulose 5-phosphate to D-xylulose 5-phosphate.</text>
</comment>
<dbReference type="GO" id="GO:0005737">
    <property type="term" value="C:cytoplasm"/>
    <property type="evidence" value="ECO:0007669"/>
    <property type="project" value="UniProtKB-ARBA"/>
</dbReference>
<evidence type="ECO:0000256" key="6">
    <source>
        <dbReference type="ARBA" id="ARBA00009541"/>
    </source>
</evidence>
<dbReference type="PANTHER" id="PTHR11749">
    <property type="entry name" value="RIBULOSE-5-PHOSPHATE-3-EPIMERASE"/>
    <property type="match status" value="1"/>
</dbReference>
<comment type="cofactor">
    <cofactor evidence="10 13">
        <name>a divalent metal cation</name>
        <dbReference type="ChEBI" id="CHEBI:60240"/>
    </cofactor>
    <text evidence="10 13">Binds 1 divalent metal cation per subunit.</text>
</comment>
<comment type="cofactor">
    <cofactor evidence="3">
        <name>Co(2+)</name>
        <dbReference type="ChEBI" id="CHEBI:48828"/>
    </cofactor>
</comment>
<feature type="active site" description="Proton donor" evidence="10 12">
    <location>
        <position position="175"/>
    </location>
</feature>
<evidence type="ECO:0000256" key="2">
    <source>
        <dbReference type="ARBA" id="ARBA00001936"/>
    </source>
</evidence>
<dbReference type="InterPro" id="IPR013785">
    <property type="entry name" value="Aldolase_TIM"/>
</dbReference>
<name>A0A0B5QFA5_CLOBE</name>
<evidence type="ECO:0000256" key="3">
    <source>
        <dbReference type="ARBA" id="ARBA00001941"/>
    </source>
</evidence>
<comment type="cofactor">
    <cofactor evidence="2">
        <name>Mn(2+)</name>
        <dbReference type="ChEBI" id="CHEBI:29035"/>
    </cofactor>
</comment>
<dbReference type="Pfam" id="PF00834">
    <property type="entry name" value="Ribul_P_3_epim"/>
    <property type="match status" value="1"/>
</dbReference>
<dbReference type="InterPro" id="IPR026019">
    <property type="entry name" value="Ribul_P_3_epim"/>
</dbReference>
<dbReference type="KEGG" id="cbei:LF65_00265"/>
<dbReference type="OrthoDB" id="1645589at2"/>
<evidence type="ECO:0000256" key="10">
    <source>
        <dbReference type="HAMAP-Rule" id="MF_02227"/>
    </source>
</evidence>
<feature type="binding site" evidence="10 13">
    <location>
        <position position="66"/>
    </location>
    <ligand>
        <name>a divalent metal cation</name>
        <dbReference type="ChEBI" id="CHEBI:60240"/>
    </ligand>
</feature>
<evidence type="ECO:0000256" key="5">
    <source>
        <dbReference type="ARBA" id="ARBA00001954"/>
    </source>
</evidence>
<evidence type="ECO:0000256" key="7">
    <source>
        <dbReference type="ARBA" id="ARBA00013188"/>
    </source>
</evidence>
<dbReference type="RefSeq" id="WP_041893536.1">
    <property type="nucleotide sequence ID" value="NZ_CP010086.2"/>
</dbReference>
<dbReference type="SUPFAM" id="SSF51366">
    <property type="entry name" value="Ribulose-phoshate binding barrel"/>
    <property type="match status" value="1"/>
</dbReference>
<dbReference type="GO" id="GO:0019323">
    <property type="term" value="P:pentose catabolic process"/>
    <property type="evidence" value="ECO:0007669"/>
    <property type="project" value="UniProtKB-UniRule"/>
</dbReference>
<evidence type="ECO:0000256" key="11">
    <source>
        <dbReference type="PIRNR" id="PIRNR001461"/>
    </source>
</evidence>
<dbReference type="GO" id="GO:0046872">
    <property type="term" value="F:metal ion binding"/>
    <property type="evidence" value="ECO:0007669"/>
    <property type="project" value="UniProtKB-UniRule"/>
</dbReference>
<evidence type="ECO:0000256" key="9">
    <source>
        <dbReference type="ARBA" id="ARBA00023235"/>
    </source>
</evidence>
<comment type="cofactor">
    <cofactor evidence="4">
        <name>Zn(2+)</name>
        <dbReference type="ChEBI" id="CHEBI:29105"/>
    </cofactor>
</comment>
<dbReference type="InterPro" id="IPR011060">
    <property type="entry name" value="RibuloseP-bd_barrel"/>
</dbReference>
<feature type="binding site" evidence="14">
    <location>
        <position position="177"/>
    </location>
    <ligand>
        <name>substrate</name>
    </ligand>
</feature>
<keyword evidence="13" id="KW-0862">Zinc</keyword>
<dbReference type="Gene3D" id="3.20.20.70">
    <property type="entry name" value="Aldolase class I"/>
    <property type="match status" value="1"/>
</dbReference>
<feature type="binding site" evidence="10">
    <location>
        <begin position="175"/>
        <end position="177"/>
    </location>
    <ligand>
        <name>substrate</name>
    </ligand>
</feature>
<feature type="binding site" evidence="10 14">
    <location>
        <begin position="197"/>
        <end position="198"/>
    </location>
    <ligand>
        <name>substrate</name>
    </ligand>
</feature>
<dbReference type="NCBIfam" id="NF004076">
    <property type="entry name" value="PRK05581.1-4"/>
    <property type="match status" value="1"/>
</dbReference>
<sequence>METIISPSLLSANVCNYSDDFKVFNEKNIQVIHIDIMDGHYVPNISVGLDQVASLRKLTDAEFDVHLMVTNPDEFVEALVEAGANSITIHSEVATHLYKSIHYLKSFGIKAGVALNPATPISCLEHVYSLLDRVLVMSVEPGFGGQTFIPFSLEKIRKLNDIKSENNYGFTIQVDGGINLDNIEDVIKSGARDIVIGSSLFRENLSDNIDSFNQKIIGINNTP</sequence>
<comment type="catalytic activity">
    <reaction evidence="1 10 11">
        <text>D-ribulose 5-phosphate = D-xylulose 5-phosphate</text>
        <dbReference type="Rhea" id="RHEA:13677"/>
        <dbReference type="ChEBI" id="CHEBI:57737"/>
        <dbReference type="ChEBI" id="CHEBI:58121"/>
        <dbReference type="EC" id="5.1.3.1"/>
    </reaction>
</comment>
<reference evidence="16" key="1">
    <citation type="submission" date="2014-12" db="EMBL/GenBank/DDBJ databases">
        <title>Genome sequence of Clostridium beijerinckii strain 59B.</title>
        <authorList>
            <person name="Little G.T."/>
            <person name="Minton N.P."/>
        </authorList>
    </citation>
    <scope>NUCLEOTIDE SEQUENCE [LARGE SCALE GENOMIC DNA]</scope>
    <source>
        <strain evidence="16">59B</strain>
    </source>
</reference>
<gene>
    <name evidence="10" type="primary">rpe</name>
    <name evidence="15" type="ORF">LF65_00265</name>
</gene>
<keyword evidence="10 11" id="KW-0119">Carbohydrate metabolism</keyword>
<dbReference type="PIRSF" id="PIRSF001461">
    <property type="entry name" value="RPE"/>
    <property type="match status" value="1"/>
</dbReference>
<comment type="cofactor">
    <cofactor evidence="5">
        <name>Fe(2+)</name>
        <dbReference type="ChEBI" id="CHEBI:29033"/>
    </cofactor>
</comment>
<keyword evidence="9 10" id="KW-0413">Isomerase</keyword>
<dbReference type="FunFam" id="3.20.20.70:FF:000004">
    <property type="entry name" value="Ribulose-phosphate 3-epimerase"/>
    <property type="match status" value="1"/>
</dbReference>
<comment type="similarity">
    <text evidence="6 10 11">Belongs to the ribulose-phosphate 3-epimerase family.</text>
</comment>
<evidence type="ECO:0000256" key="4">
    <source>
        <dbReference type="ARBA" id="ARBA00001947"/>
    </source>
</evidence>
<dbReference type="HAMAP" id="MF_02227">
    <property type="entry name" value="RPE"/>
    <property type="match status" value="1"/>
</dbReference>
<evidence type="ECO:0000256" key="13">
    <source>
        <dbReference type="PIRSR" id="PIRSR001461-2"/>
    </source>
</evidence>
<dbReference type="EC" id="5.1.3.1" evidence="7 10"/>
<keyword evidence="13" id="KW-0170">Cobalt</keyword>
<proteinExistence type="inferred from homology"/>
<dbReference type="PROSITE" id="PS01085">
    <property type="entry name" value="RIBUL_P_3_EPIMER_1"/>
    <property type="match status" value="1"/>
</dbReference>
<feature type="binding site" evidence="10 14">
    <location>
        <begin position="142"/>
        <end position="145"/>
    </location>
    <ligand>
        <name>substrate</name>
    </ligand>
</feature>
<evidence type="ECO:0000313" key="16">
    <source>
        <dbReference type="Proteomes" id="UP000031866"/>
    </source>
</evidence>
<dbReference type="EMBL" id="CP010086">
    <property type="protein sequence ID" value="AJG96941.1"/>
    <property type="molecule type" value="Genomic_DNA"/>
</dbReference>
<protein>
    <recommendedName>
        <fullName evidence="7 10">Ribulose-phosphate 3-epimerase</fullName>
        <ecNumber evidence="7 10">5.1.3.1</ecNumber>
    </recommendedName>
</protein>
<evidence type="ECO:0000256" key="14">
    <source>
        <dbReference type="PIRSR" id="PIRSR001461-3"/>
    </source>
</evidence>